<comment type="caution">
    <text evidence="1">The sequence shown here is derived from an EMBL/GenBank/DDBJ whole genome shotgun (WGS) entry which is preliminary data.</text>
</comment>
<evidence type="ECO:0000313" key="1">
    <source>
        <dbReference type="EMBL" id="KAJ1942501.1"/>
    </source>
</evidence>
<keyword evidence="2" id="KW-1185">Reference proteome</keyword>
<protein>
    <submittedName>
        <fullName evidence="1">Uncharacterized protein</fullName>
    </submittedName>
</protein>
<dbReference type="Proteomes" id="UP001150603">
    <property type="component" value="Unassembled WGS sequence"/>
</dbReference>
<gene>
    <name evidence="1" type="ORF">FBU59_003178</name>
</gene>
<dbReference type="EMBL" id="JANBPW010001948">
    <property type="protein sequence ID" value="KAJ1942501.1"/>
    <property type="molecule type" value="Genomic_DNA"/>
</dbReference>
<name>A0ACC1J904_9FUNG</name>
<feature type="non-terminal residue" evidence="1">
    <location>
        <position position="1"/>
    </location>
</feature>
<evidence type="ECO:0000313" key="2">
    <source>
        <dbReference type="Proteomes" id="UP001150603"/>
    </source>
</evidence>
<sequence length="55" mass="6321">ENYVMCKYIAEFWNTTTNIAFLGLALFGMYKVRATQQENRFLLCYLGMLVVGMGS</sequence>
<organism evidence="1 2">
    <name type="scientific">Linderina macrospora</name>
    <dbReference type="NCBI Taxonomy" id="4868"/>
    <lineage>
        <taxon>Eukaryota</taxon>
        <taxon>Fungi</taxon>
        <taxon>Fungi incertae sedis</taxon>
        <taxon>Zoopagomycota</taxon>
        <taxon>Kickxellomycotina</taxon>
        <taxon>Kickxellomycetes</taxon>
        <taxon>Kickxellales</taxon>
        <taxon>Kickxellaceae</taxon>
        <taxon>Linderina</taxon>
    </lineage>
</organism>
<reference evidence="1" key="1">
    <citation type="submission" date="2022-07" db="EMBL/GenBank/DDBJ databases">
        <title>Phylogenomic reconstructions and comparative analyses of Kickxellomycotina fungi.</title>
        <authorList>
            <person name="Reynolds N.K."/>
            <person name="Stajich J.E."/>
            <person name="Barry K."/>
            <person name="Grigoriev I.V."/>
            <person name="Crous P."/>
            <person name="Smith M.E."/>
        </authorList>
    </citation>
    <scope>NUCLEOTIDE SEQUENCE</scope>
    <source>
        <strain evidence="1">NRRL 5244</strain>
    </source>
</reference>
<proteinExistence type="predicted"/>
<accession>A0ACC1J904</accession>